<gene>
    <name evidence="1" type="ORF">IPJ38_01040</name>
</gene>
<evidence type="ECO:0000313" key="1">
    <source>
        <dbReference type="EMBL" id="MBK7413906.1"/>
    </source>
</evidence>
<reference evidence="1 2" key="1">
    <citation type="submission" date="2020-10" db="EMBL/GenBank/DDBJ databases">
        <title>Connecting structure to function with the recovery of over 1000 high-quality activated sludge metagenome-assembled genomes encoding full-length rRNA genes using long-read sequencing.</title>
        <authorList>
            <person name="Singleton C.M."/>
            <person name="Petriglieri F."/>
            <person name="Kristensen J.M."/>
            <person name="Kirkegaard R.H."/>
            <person name="Michaelsen T.Y."/>
            <person name="Andersen M.H."/>
            <person name="Karst S.M."/>
            <person name="Dueholm M.S."/>
            <person name="Nielsen P.H."/>
            <person name="Albertsen M."/>
        </authorList>
    </citation>
    <scope>NUCLEOTIDE SEQUENCE [LARGE SCALE GENOMIC DNA]</scope>
    <source>
        <strain evidence="1">EsbW_18-Q3-R4-48_BATAC.463</strain>
    </source>
</reference>
<sequence>MTHVGEERRFCPIGLIGPLPRLPFSSDRSAGRQVAQDDVGAPSVRGLSRFLFRNVLLDGQVMGDLSHPAGESAR</sequence>
<organism evidence="1 2">
    <name type="scientific">Candidatus Dechloromonas phosphorivorans</name>
    <dbReference type="NCBI Taxonomy" id="2899244"/>
    <lineage>
        <taxon>Bacteria</taxon>
        <taxon>Pseudomonadati</taxon>
        <taxon>Pseudomonadota</taxon>
        <taxon>Betaproteobacteria</taxon>
        <taxon>Rhodocyclales</taxon>
        <taxon>Azonexaceae</taxon>
        <taxon>Dechloromonas</taxon>
    </lineage>
</organism>
<dbReference type="Proteomes" id="UP000739411">
    <property type="component" value="Unassembled WGS sequence"/>
</dbReference>
<dbReference type="EMBL" id="JADJMS010000004">
    <property type="protein sequence ID" value="MBK7413906.1"/>
    <property type="molecule type" value="Genomic_DNA"/>
</dbReference>
<comment type="caution">
    <text evidence="1">The sequence shown here is derived from an EMBL/GenBank/DDBJ whole genome shotgun (WGS) entry which is preliminary data.</text>
</comment>
<evidence type="ECO:0000313" key="2">
    <source>
        <dbReference type="Proteomes" id="UP000739411"/>
    </source>
</evidence>
<protein>
    <submittedName>
        <fullName evidence="1">Uncharacterized protein</fullName>
    </submittedName>
</protein>
<name>A0A935K7U5_9RHOO</name>
<dbReference type="AlphaFoldDB" id="A0A935K7U5"/>
<proteinExistence type="predicted"/>
<accession>A0A935K7U5</accession>